<accession>A0ABQ8ZWJ4</accession>
<evidence type="ECO:0000313" key="2">
    <source>
        <dbReference type="EMBL" id="KAJ6312364.1"/>
    </source>
</evidence>
<gene>
    <name evidence="2" type="ORF">OIU77_013992</name>
</gene>
<evidence type="ECO:0000256" key="1">
    <source>
        <dbReference type="SAM" id="MobiDB-lite"/>
    </source>
</evidence>
<name>A0ABQ8ZWJ4_9ROSI</name>
<dbReference type="Proteomes" id="UP001141253">
    <property type="component" value="Chromosome 10"/>
</dbReference>
<evidence type="ECO:0000313" key="3">
    <source>
        <dbReference type="Proteomes" id="UP001141253"/>
    </source>
</evidence>
<sequence>MADCNSNSNSNSNENFYGSQDVEVRDKTHS</sequence>
<feature type="compositionally biased region" description="Low complexity" evidence="1">
    <location>
        <begin position="1"/>
        <end position="15"/>
    </location>
</feature>
<reference evidence="2" key="1">
    <citation type="submission" date="2022-10" db="EMBL/GenBank/DDBJ databases">
        <authorList>
            <person name="Hyden B.L."/>
            <person name="Feng K."/>
            <person name="Yates T."/>
            <person name="Jawdy S."/>
            <person name="Smart L.B."/>
            <person name="Muchero W."/>
        </authorList>
    </citation>
    <scope>NUCLEOTIDE SEQUENCE</scope>
    <source>
        <tissue evidence="2">Shoot tip</tissue>
    </source>
</reference>
<feature type="region of interest" description="Disordered" evidence="1">
    <location>
        <begin position="1"/>
        <end position="30"/>
    </location>
</feature>
<proteinExistence type="predicted"/>
<reference evidence="2" key="2">
    <citation type="journal article" date="2023" name="Int. J. Mol. Sci.">
        <title>De Novo Assembly and Annotation of 11 Diverse Shrub Willow (Salix) Genomes Reveals Novel Gene Organization in Sex-Linked Regions.</title>
        <authorList>
            <person name="Hyden B."/>
            <person name="Feng K."/>
            <person name="Yates T.B."/>
            <person name="Jawdy S."/>
            <person name="Cereghino C."/>
            <person name="Smart L.B."/>
            <person name="Muchero W."/>
        </authorList>
    </citation>
    <scope>NUCLEOTIDE SEQUENCE</scope>
    <source>
        <tissue evidence="2">Shoot tip</tissue>
    </source>
</reference>
<comment type="caution">
    <text evidence="2">The sequence shown here is derived from an EMBL/GenBank/DDBJ whole genome shotgun (WGS) entry which is preliminary data.</text>
</comment>
<organism evidence="2 3">
    <name type="scientific">Salix suchowensis</name>
    <dbReference type="NCBI Taxonomy" id="1278906"/>
    <lineage>
        <taxon>Eukaryota</taxon>
        <taxon>Viridiplantae</taxon>
        <taxon>Streptophyta</taxon>
        <taxon>Embryophyta</taxon>
        <taxon>Tracheophyta</taxon>
        <taxon>Spermatophyta</taxon>
        <taxon>Magnoliopsida</taxon>
        <taxon>eudicotyledons</taxon>
        <taxon>Gunneridae</taxon>
        <taxon>Pentapetalae</taxon>
        <taxon>rosids</taxon>
        <taxon>fabids</taxon>
        <taxon>Malpighiales</taxon>
        <taxon>Salicaceae</taxon>
        <taxon>Saliceae</taxon>
        <taxon>Salix</taxon>
    </lineage>
</organism>
<keyword evidence="3" id="KW-1185">Reference proteome</keyword>
<protein>
    <submittedName>
        <fullName evidence="2">Uncharacterized protein</fullName>
    </submittedName>
</protein>
<dbReference type="EMBL" id="JAPFFI010000024">
    <property type="protein sequence ID" value="KAJ6312364.1"/>
    <property type="molecule type" value="Genomic_DNA"/>
</dbReference>